<reference evidence="2 3" key="1">
    <citation type="submission" date="2021-06" db="EMBL/GenBank/DDBJ databases">
        <title>Caerostris extrusa draft genome.</title>
        <authorList>
            <person name="Kono N."/>
            <person name="Arakawa K."/>
        </authorList>
    </citation>
    <scope>NUCLEOTIDE SEQUENCE [LARGE SCALE GENOMIC DNA]</scope>
</reference>
<feature type="compositionally biased region" description="Basic and acidic residues" evidence="1">
    <location>
        <begin position="44"/>
        <end position="57"/>
    </location>
</feature>
<comment type="caution">
    <text evidence="2">The sequence shown here is derived from an EMBL/GenBank/DDBJ whole genome shotgun (WGS) entry which is preliminary data.</text>
</comment>
<name>A0AAV4NTE1_CAEEX</name>
<keyword evidence="3" id="KW-1185">Reference proteome</keyword>
<sequence>MNIQYDSSKGNEKLPVVVTPAMIVTIRDHFHLHPLWRSGTEEFTLRKRSDGQNEKSPPHPPRLSHGCLLTPSFFNSAYNDWGPFSSPTALVIWNRRIHTVKKRSDDQNEKYPTHPPLYLLLPFDPILL</sequence>
<gene>
    <name evidence="2" type="ORF">CEXT_379631</name>
</gene>
<dbReference type="EMBL" id="BPLR01021260">
    <property type="protein sequence ID" value="GIX87679.1"/>
    <property type="molecule type" value="Genomic_DNA"/>
</dbReference>
<protein>
    <submittedName>
        <fullName evidence="2">Uncharacterized protein</fullName>
    </submittedName>
</protein>
<evidence type="ECO:0000313" key="3">
    <source>
        <dbReference type="Proteomes" id="UP001054945"/>
    </source>
</evidence>
<feature type="region of interest" description="Disordered" evidence="1">
    <location>
        <begin position="44"/>
        <end position="64"/>
    </location>
</feature>
<evidence type="ECO:0000313" key="2">
    <source>
        <dbReference type="EMBL" id="GIX87679.1"/>
    </source>
</evidence>
<accession>A0AAV4NTE1</accession>
<dbReference type="AlphaFoldDB" id="A0AAV4NTE1"/>
<proteinExistence type="predicted"/>
<organism evidence="2 3">
    <name type="scientific">Caerostris extrusa</name>
    <name type="common">Bark spider</name>
    <name type="synonym">Caerostris bankana</name>
    <dbReference type="NCBI Taxonomy" id="172846"/>
    <lineage>
        <taxon>Eukaryota</taxon>
        <taxon>Metazoa</taxon>
        <taxon>Ecdysozoa</taxon>
        <taxon>Arthropoda</taxon>
        <taxon>Chelicerata</taxon>
        <taxon>Arachnida</taxon>
        <taxon>Araneae</taxon>
        <taxon>Araneomorphae</taxon>
        <taxon>Entelegynae</taxon>
        <taxon>Araneoidea</taxon>
        <taxon>Araneidae</taxon>
        <taxon>Caerostris</taxon>
    </lineage>
</organism>
<evidence type="ECO:0000256" key="1">
    <source>
        <dbReference type="SAM" id="MobiDB-lite"/>
    </source>
</evidence>
<dbReference type="Proteomes" id="UP001054945">
    <property type="component" value="Unassembled WGS sequence"/>
</dbReference>